<feature type="compositionally biased region" description="Basic and acidic residues" evidence="1">
    <location>
        <begin position="337"/>
        <end position="351"/>
    </location>
</feature>
<dbReference type="Proteomes" id="UP000028834">
    <property type="component" value="Unassembled WGS sequence"/>
</dbReference>
<feature type="region of interest" description="Disordered" evidence="1">
    <location>
        <begin position="631"/>
        <end position="751"/>
    </location>
</feature>
<feature type="compositionally biased region" description="Low complexity" evidence="1">
    <location>
        <begin position="26"/>
        <end position="40"/>
    </location>
</feature>
<accession>A0A086LUA6</accession>
<sequence length="1266" mass="132665">MPCSSNDTGAGASWVDTLSPASFVVSSAPYSTSSSRGQSSNTNANGQLQAASQAASLLASSHPIQEALRRAPVPRVYAQPSVLVRSSPLGAAHAVKCAESPPDAPSLNGYASSPSSGPAGFQRDVYSNPPPNGTPTLNPPPVTEALRSRRFRETAVQDEDAENWKLERSQEEAPVSAGACMPQGWVLSLPANSARRRSDSGVSDESHGTGESEEGGGVLFFTPISSPVKIRSFASSGPSSTIPEQRMAFENDVSGSGRREPLVASQPLPPISKGSDSGPVDWTAMCSRTYTPKLGLLQRCCEETDPRNEDENDDSDTTLSSLPESTGVPCRSGRPFSGERSRVTRRSERRGASSGVYRHPGKGASRFAIRHPCQRPPCWKRKTKTVERCLQGAWPRDFLEDPSEVVRTSRDQRAPHFSQLEKTRLTVPREGAEQTGEAASGFTGKERQEGGMVEFRSSRNRARPRRSSSVPTSPQEGEAPDTVYAKKTATFDRRSLPFTSVARQFSFWERHERVDRFAENKQQTCGDSVDLDNRSEEGSPLFVSPVMECLLDPEEPSAARAFPALGPSAQDLSAAAFPVSTPGRAVAPRETPDRGSLSGCSRVSQDTGAAGDSFVEGAQLEKRGRRHVLDFFTPTGLEGEKGESRLEPEWSQETGGRRSDEAREGHRRRSLGPGGWEKFEEEDSEDSEASCQRVKRALLSRETPQGSFFKQGQGQIHSAKKGQSKEGTETILRRSEETGSTDRRSLSGLDLIQGPSLKTMSWNALAEATSDEEIDNEDRRLVKRRRFSLSTLEPQSSSEEDTVSIERTVGPRSTSPPHARVGPVAAPPAPAVPSASLASQSSLCASSFPSSSSFSSSLSSSSLSPLPHIPRMPRSGKEEAAIAALLAAPPPPPPPLARLLRKRKRQSTGGVARRMLFHGPGFAGPGLPSADEATLVNSLGTALTAEETQELRQREEAERVRHQMLERKRKEEEARLAAEMARQKSEAETAAAEKAAKATEEVGSGSKAEKPAAVQSGPSSQGPQFVFGANRQAGDSCGSANQPPAPQATRSLGEGALNVSPSDGPASFSQSDSGGGTPATEKPSTSASRAGGSGPSPLLAPGQRRPRLTIVRPSANSGNQGATLGGKNAFGATAGNGSSSGFTSAGPAVSPKPAGETGGAGPGIGGAAGPAGGPAGPGGSAFWGGAGAQGQHLGSNSEPAANGLLPGFGTSGLGVAGPGAPLAFGAGIASGPQDAGPGAPAGANPFAFQRGGRTARGTRGRGSRRR</sequence>
<feature type="compositionally biased region" description="Polar residues" evidence="1">
    <location>
        <begin position="598"/>
        <end position="607"/>
    </location>
</feature>
<name>A0A086LUA6_TOXGO</name>
<feature type="region of interest" description="Disordered" evidence="1">
    <location>
        <begin position="786"/>
        <end position="909"/>
    </location>
</feature>
<feature type="compositionally biased region" description="Low complexity" evidence="1">
    <location>
        <begin position="111"/>
        <end position="120"/>
    </location>
</feature>
<evidence type="ECO:0000313" key="3">
    <source>
        <dbReference type="Proteomes" id="UP000028834"/>
    </source>
</evidence>
<evidence type="ECO:0000313" key="2">
    <source>
        <dbReference type="EMBL" id="KFG60224.1"/>
    </source>
</evidence>
<feature type="compositionally biased region" description="Basic residues" evidence="1">
    <location>
        <begin position="1256"/>
        <end position="1266"/>
    </location>
</feature>
<feature type="compositionally biased region" description="Basic and acidic residues" evidence="1">
    <location>
        <begin position="949"/>
        <end position="987"/>
    </location>
</feature>
<feature type="region of interest" description="Disordered" evidence="1">
    <location>
        <begin position="1233"/>
        <end position="1266"/>
    </location>
</feature>
<feature type="compositionally biased region" description="Basic and acidic residues" evidence="1">
    <location>
        <begin position="196"/>
        <end position="210"/>
    </location>
</feature>
<dbReference type="EMBL" id="AFYV02001972">
    <property type="protein sequence ID" value="KFG60224.1"/>
    <property type="molecule type" value="Genomic_DNA"/>
</dbReference>
<dbReference type="OrthoDB" id="10498398at2759"/>
<feature type="compositionally biased region" description="Basic and acidic residues" evidence="1">
    <location>
        <begin position="655"/>
        <end position="664"/>
    </location>
</feature>
<comment type="caution">
    <text evidence="2">The sequence shown here is derived from an EMBL/GenBank/DDBJ whole genome shotgun (WGS) entry which is preliminary data.</text>
</comment>
<feature type="region of interest" description="Disordered" evidence="1">
    <location>
        <begin position="301"/>
        <end position="368"/>
    </location>
</feature>
<feature type="compositionally biased region" description="Polar residues" evidence="1">
    <location>
        <begin position="233"/>
        <end position="243"/>
    </location>
</feature>
<feature type="compositionally biased region" description="Low complexity" evidence="1">
    <location>
        <begin position="1233"/>
        <end position="1255"/>
    </location>
</feature>
<dbReference type="AlphaFoldDB" id="A0A086LUA6"/>
<feature type="compositionally biased region" description="Polar residues" evidence="1">
    <location>
        <begin position="702"/>
        <end position="716"/>
    </location>
</feature>
<feature type="region of interest" description="Disordered" evidence="1">
    <location>
        <begin position="580"/>
        <end position="612"/>
    </location>
</feature>
<proteinExistence type="predicted"/>
<feature type="region of interest" description="Disordered" evidence="1">
    <location>
        <begin position="26"/>
        <end position="59"/>
    </location>
</feature>
<feature type="compositionally biased region" description="Gly residues" evidence="1">
    <location>
        <begin position="1156"/>
        <end position="1188"/>
    </location>
</feature>
<dbReference type="VEuPathDB" id="ToxoDB:TGRUB_243310"/>
<feature type="compositionally biased region" description="Basic and acidic residues" evidence="1">
    <location>
        <begin position="638"/>
        <end position="648"/>
    </location>
</feature>
<feature type="compositionally biased region" description="Basic and acidic residues" evidence="1">
    <location>
        <begin position="723"/>
        <end position="745"/>
    </location>
</feature>
<feature type="region of interest" description="Disordered" evidence="1">
    <location>
        <begin position="232"/>
        <end position="280"/>
    </location>
</feature>
<organism evidence="2 3">
    <name type="scientific">Toxoplasma gondii RUB</name>
    <dbReference type="NCBI Taxonomy" id="935652"/>
    <lineage>
        <taxon>Eukaryota</taxon>
        <taxon>Sar</taxon>
        <taxon>Alveolata</taxon>
        <taxon>Apicomplexa</taxon>
        <taxon>Conoidasida</taxon>
        <taxon>Coccidia</taxon>
        <taxon>Eucoccidiorida</taxon>
        <taxon>Eimeriorina</taxon>
        <taxon>Sarcocystidae</taxon>
        <taxon>Toxoplasma</taxon>
    </lineage>
</organism>
<feature type="compositionally biased region" description="Low complexity" evidence="1">
    <location>
        <begin position="832"/>
        <end position="866"/>
    </location>
</feature>
<feature type="compositionally biased region" description="Low complexity" evidence="1">
    <location>
        <begin position="47"/>
        <end position="59"/>
    </location>
</feature>
<evidence type="ECO:0000256" key="1">
    <source>
        <dbReference type="SAM" id="MobiDB-lite"/>
    </source>
</evidence>
<protein>
    <submittedName>
        <fullName evidence="2">Uncharacterized protein</fullName>
    </submittedName>
</protein>
<feature type="compositionally biased region" description="Acidic residues" evidence="1">
    <location>
        <begin position="679"/>
        <end position="688"/>
    </location>
</feature>
<feature type="region of interest" description="Disordered" evidence="1">
    <location>
        <begin position="945"/>
        <end position="1199"/>
    </location>
</feature>
<reference evidence="2 3" key="1">
    <citation type="submission" date="2014-05" db="EMBL/GenBank/DDBJ databases">
        <authorList>
            <person name="Sibley D."/>
            <person name="Venepally P."/>
            <person name="Karamycheva S."/>
            <person name="Hadjithomas M."/>
            <person name="Khan A."/>
            <person name="Brunk B."/>
            <person name="Roos D."/>
            <person name="Caler E."/>
            <person name="Lorenzi H."/>
        </authorList>
    </citation>
    <scope>NUCLEOTIDE SEQUENCE [LARGE SCALE GENOMIC DNA]</scope>
    <source>
        <strain evidence="2 3">RUB</strain>
    </source>
</reference>
<feature type="region of interest" description="Disordered" evidence="1">
    <location>
        <begin position="428"/>
        <end position="482"/>
    </location>
</feature>
<gene>
    <name evidence="2" type="ORF">TGRUB_243310</name>
</gene>
<feature type="region of interest" description="Disordered" evidence="1">
    <location>
        <begin position="90"/>
        <end position="178"/>
    </location>
</feature>
<feature type="compositionally biased region" description="Low complexity" evidence="1">
    <location>
        <begin position="1083"/>
        <end position="1102"/>
    </location>
</feature>
<feature type="compositionally biased region" description="Pro residues" evidence="1">
    <location>
        <begin position="128"/>
        <end position="142"/>
    </location>
</feature>
<feature type="compositionally biased region" description="Polar residues" evidence="1">
    <location>
        <begin position="788"/>
        <end position="797"/>
    </location>
</feature>
<feature type="compositionally biased region" description="Basic and acidic residues" evidence="1">
    <location>
        <begin position="162"/>
        <end position="171"/>
    </location>
</feature>
<feature type="region of interest" description="Disordered" evidence="1">
    <location>
        <begin position="191"/>
        <end position="220"/>
    </location>
</feature>